<evidence type="ECO:0000313" key="2">
    <source>
        <dbReference type="Proteomes" id="UP000295560"/>
    </source>
</evidence>
<proteinExistence type="predicted"/>
<accession>A0A4R1HN31</accession>
<organism evidence="1 2">
    <name type="scientific">Pseudonocardia endophytica</name>
    <dbReference type="NCBI Taxonomy" id="401976"/>
    <lineage>
        <taxon>Bacteria</taxon>
        <taxon>Bacillati</taxon>
        <taxon>Actinomycetota</taxon>
        <taxon>Actinomycetes</taxon>
        <taxon>Pseudonocardiales</taxon>
        <taxon>Pseudonocardiaceae</taxon>
        <taxon>Pseudonocardia</taxon>
    </lineage>
</organism>
<dbReference type="EMBL" id="SMFZ01000002">
    <property type="protein sequence ID" value="TCK21079.1"/>
    <property type="molecule type" value="Genomic_DNA"/>
</dbReference>
<evidence type="ECO:0000313" key="1">
    <source>
        <dbReference type="EMBL" id="TCK21079.1"/>
    </source>
</evidence>
<dbReference type="Proteomes" id="UP000295560">
    <property type="component" value="Unassembled WGS sequence"/>
</dbReference>
<protein>
    <recommendedName>
        <fullName evidence="3">Cache domain-containing protein</fullName>
    </recommendedName>
</protein>
<gene>
    <name evidence="1" type="ORF">EV378_5054</name>
</gene>
<dbReference type="OrthoDB" id="8687362at2"/>
<dbReference type="RefSeq" id="WP_132429874.1">
    <property type="nucleotide sequence ID" value="NZ_SMFZ01000002.1"/>
</dbReference>
<name>A0A4R1HN31_PSEEN</name>
<dbReference type="AlphaFoldDB" id="A0A4R1HN31"/>
<reference evidence="1 2" key="1">
    <citation type="submission" date="2019-03" db="EMBL/GenBank/DDBJ databases">
        <title>Sequencing the genomes of 1000 actinobacteria strains.</title>
        <authorList>
            <person name="Klenk H.-P."/>
        </authorList>
    </citation>
    <scope>NUCLEOTIDE SEQUENCE [LARGE SCALE GENOMIC DNA]</scope>
    <source>
        <strain evidence="1 2">DSM 44969</strain>
    </source>
</reference>
<dbReference type="Gene3D" id="3.30.450.20">
    <property type="entry name" value="PAS domain"/>
    <property type="match status" value="1"/>
</dbReference>
<comment type="caution">
    <text evidence="1">The sequence shown here is derived from an EMBL/GenBank/DDBJ whole genome shotgun (WGS) entry which is preliminary data.</text>
</comment>
<keyword evidence="2" id="KW-1185">Reference proteome</keyword>
<evidence type="ECO:0008006" key="3">
    <source>
        <dbReference type="Google" id="ProtNLM"/>
    </source>
</evidence>
<dbReference type="CDD" id="cd12913">
    <property type="entry name" value="PDC1_MCP_like"/>
    <property type="match status" value="1"/>
</dbReference>
<sequence>MTPDLDDPVGDLARWFADTFADIGTMNRDFSAEIERHTSPGDDVARLADAARDPLGERARRFLADHPSADGAGLVFARPDDAGSPSAIEWWERGPDGEVGRCQFGVDPAGARFYEYDRLEWFTRAYHDGRPWIAGPYIDYLGVEQYIVTLTVQAVAHGRAVGAAGIDIRVRDLERVLLPILRRIPGEAAVLNPHNGVLVGNSSRLLAGDRLPEIPDGFRLTDLGDTGSLLRLLHR</sequence>